<dbReference type="EMBL" id="CABDUW010000063">
    <property type="protein sequence ID" value="VTJ56155.1"/>
    <property type="molecule type" value="Genomic_DNA"/>
</dbReference>
<dbReference type="AlphaFoldDB" id="A0A5E4AG68"/>
<reference evidence="2" key="1">
    <citation type="submission" date="2019-04" db="EMBL/GenBank/DDBJ databases">
        <authorList>
            <person name="Alioto T."/>
            <person name="Alioto T."/>
        </authorList>
    </citation>
    <scope>NUCLEOTIDE SEQUENCE [LARGE SCALE GENOMIC DNA]</scope>
</reference>
<organism evidence="2 3">
    <name type="scientific">Marmota monax</name>
    <name type="common">Woodchuck</name>
    <dbReference type="NCBI Taxonomy" id="9995"/>
    <lineage>
        <taxon>Eukaryota</taxon>
        <taxon>Metazoa</taxon>
        <taxon>Chordata</taxon>
        <taxon>Craniata</taxon>
        <taxon>Vertebrata</taxon>
        <taxon>Euteleostomi</taxon>
        <taxon>Mammalia</taxon>
        <taxon>Eutheria</taxon>
        <taxon>Euarchontoglires</taxon>
        <taxon>Glires</taxon>
        <taxon>Rodentia</taxon>
        <taxon>Sciuromorpha</taxon>
        <taxon>Sciuridae</taxon>
        <taxon>Xerinae</taxon>
        <taxon>Marmotini</taxon>
        <taxon>Marmota</taxon>
    </lineage>
</organism>
<evidence type="ECO:0000313" key="2">
    <source>
        <dbReference type="EMBL" id="VTJ56155.1"/>
    </source>
</evidence>
<feature type="compositionally biased region" description="Polar residues" evidence="1">
    <location>
        <begin position="22"/>
        <end position="52"/>
    </location>
</feature>
<accession>A0A5E4AG68</accession>
<evidence type="ECO:0000313" key="3">
    <source>
        <dbReference type="Proteomes" id="UP000335636"/>
    </source>
</evidence>
<proteinExistence type="predicted"/>
<feature type="region of interest" description="Disordered" evidence="1">
    <location>
        <begin position="1"/>
        <end position="74"/>
    </location>
</feature>
<keyword evidence="3" id="KW-1185">Reference proteome</keyword>
<comment type="caution">
    <text evidence="2">The sequence shown here is derived from an EMBL/GenBank/DDBJ whole genome shotgun (WGS) entry which is preliminary data.</text>
</comment>
<feature type="compositionally biased region" description="Basic residues" evidence="1">
    <location>
        <begin position="1"/>
        <end position="11"/>
    </location>
</feature>
<sequence length="152" mass="16107">MSHSSCHHRGHGITPRWLGGVTPTSGSGTNLTPPAQAPSRSARSGRRTQAQFTPGALAGKAPHSPNPRTPPVSFRFRVSHSPTRMRGPLESWNVPRGLSCDPSAVPKGAERALAVARPWCTLGSVVPRGPQFAGLGFESLPFSTERSRPSTV</sequence>
<dbReference type="Proteomes" id="UP000335636">
    <property type="component" value="Unassembled WGS sequence"/>
</dbReference>
<name>A0A5E4AG68_MARMO</name>
<evidence type="ECO:0000256" key="1">
    <source>
        <dbReference type="SAM" id="MobiDB-lite"/>
    </source>
</evidence>
<protein>
    <submittedName>
        <fullName evidence="2">Uncharacterized protein</fullName>
    </submittedName>
</protein>
<gene>
    <name evidence="2" type="ORF">MONAX_5E012257</name>
</gene>